<evidence type="ECO:0000256" key="10">
    <source>
        <dbReference type="ARBA" id="ARBA00023034"/>
    </source>
</evidence>
<keyword evidence="12" id="KW-1015">Disulfide bond</keyword>
<protein>
    <recommendedName>
        <fullName evidence="14">Peptide O-xylosyltransferase</fullName>
    </recommendedName>
</protein>
<evidence type="ECO:0000256" key="12">
    <source>
        <dbReference type="ARBA" id="ARBA00023157"/>
    </source>
</evidence>
<dbReference type="RefSeq" id="WP_191730860.1">
    <property type="nucleotide sequence ID" value="NZ_JACSPT010000008.1"/>
</dbReference>
<evidence type="ECO:0000313" key="16">
    <source>
        <dbReference type="Proteomes" id="UP000621930"/>
    </source>
</evidence>
<dbReference type="InterPro" id="IPR003406">
    <property type="entry name" value="Glyco_trans_14"/>
</dbReference>
<evidence type="ECO:0000256" key="13">
    <source>
        <dbReference type="ARBA" id="ARBA00023180"/>
    </source>
</evidence>
<evidence type="ECO:0000256" key="5">
    <source>
        <dbReference type="ARBA" id="ARBA00022692"/>
    </source>
</evidence>
<keyword evidence="3" id="KW-0328">Glycosyltransferase</keyword>
<dbReference type="EMBL" id="JACSPT010000008">
    <property type="protein sequence ID" value="MBD8009250.1"/>
    <property type="molecule type" value="Genomic_DNA"/>
</dbReference>
<proteinExistence type="predicted"/>
<keyword evidence="9" id="KW-1133">Transmembrane helix</keyword>
<keyword evidence="16" id="KW-1185">Reference proteome</keyword>
<reference evidence="15 16" key="1">
    <citation type="submission" date="2020-08" db="EMBL/GenBank/DDBJ databases">
        <title>A Genomic Blueprint of the Chicken Gut Microbiome.</title>
        <authorList>
            <person name="Gilroy R."/>
            <person name="Ravi A."/>
            <person name="Getino M."/>
            <person name="Pursley I."/>
            <person name="Horton D.L."/>
            <person name="Alikhan N.-F."/>
            <person name="Baker D."/>
            <person name="Gharbi K."/>
            <person name="Hall N."/>
            <person name="Watson M."/>
            <person name="Adriaenssens E.M."/>
            <person name="Foster-Nyarko E."/>
            <person name="Jarju S."/>
            <person name="Secka A."/>
            <person name="Antonio M."/>
            <person name="Oren A."/>
            <person name="Chaudhuri R."/>
            <person name="La Ragione R.M."/>
            <person name="Hildebrand F."/>
            <person name="Pallen M.J."/>
        </authorList>
    </citation>
    <scope>NUCLEOTIDE SEQUENCE [LARGE SCALE GENOMIC DNA]</scope>
    <source>
        <strain evidence="15 16">Sa1BUA6</strain>
    </source>
</reference>
<keyword evidence="7" id="KW-0256">Endoplasmic reticulum</keyword>
<sequence>MNFIYGVICHQLTHSLVFLVNELLKSPHSIILIHVDQKADLAPFHTQFGQHDQVYFLADRTDVRWGSYSQIEVMLKLLQEAQKYDYGYFFFLSGDDIPLCSNTARELFLEKEYQKQTEFVGHDDLADDVEQRVNVLYLPIMYQKAKSPLFQFLNRWVLWYCRHFRKQDISHLPQLYKGSNWITLTDQAVTFILDYLEANPDYAKTFKSSLCADEIFFHTIIYNSHFQQRIYHAQHRIEDCETGLRYIDWDSGPDYPRTLDVCDFDKMKQSGMLFARKMNTNITVDILEKHFP</sequence>
<organism evidence="15 16">
    <name type="scientific">Acinetobacter pecorum</name>
    <dbReference type="NCBI Taxonomy" id="2762215"/>
    <lineage>
        <taxon>Bacteria</taxon>
        <taxon>Pseudomonadati</taxon>
        <taxon>Pseudomonadota</taxon>
        <taxon>Gammaproteobacteria</taxon>
        <taxon>Moraxellales</taxon>
        <taxon>Moraxellaceae</taxon>
        <taxon>Acinetobacter</taxon>
    </lineage>
</organism>
<evidence type="ECO:0000256" key="1">
    <source>
        <dbReference type="ARBA" id="ARBA00004323"/>
    </source>
</evidence>
<keyword evidence="5" id="KW-0812">Transmembrane</keyword>
<evidence type="ECO:0000256" key="11">
    <source>
        <dbReference type="ARBA" id="ARBA00023136"/>
    </source>
</evidence>
<comment type="subcellular location">
    <subcellularLocation>
        <location evidence="2">Endoplasmic reticulum membrane</location>
        <topology evidence="2">Single-pass type II membrane protein</topology>
    </subcellularLocation>
    <subcellularLocation>
        <location evidence="1">Golgi apparatus membrane</location>
        <topology evidence="1">Single-pass type II membrane protein</topology>
    </subcellularLocation>
</comment>
<comment type="caution">
    <text evidence="15">The sequence shown here is derived from an EMBL/GenBank/DDBJ whole genome shotgun (WGS) entry which is preliminary data.</text>
</comment>
<name>A0ABR8VWV6_9GAMM</name>
<evidence type="ECO:0000256" key="4">
    <source>
        <dbReference type="ARBA" id="ARBA00022679"/>
    </source>
</evidence>
<evidence type="ECO:0000256" key="6">
    <source>
        <dbReference type="ARBA" id="ARBA00022723"/>
    </source>
</evidence>
<evidence type="ECO:0000256" key="3">
    <source>
        <dbReference type="ARBA" id="ARBA00022676"/>
    </source>
</evidence>
<keyword evidence="13" id="KW-0325">Glycoprotein</keyword>
<evidence type="ECO:0000256" key="7">
    <source>
        <dbReference type="ARBA" id="ARBA00022824"/>
    </source>
</evidence>
<keyword evidence="11" id="KW-0472">Membrane</keyword>
<dbReference type="PANTHER" id="PTHR46025">
    <property type="entry name" value="XYLOSYLTRANSFERASE OXT"/>
    <property type="match status" value="1"/>
</dbReference>
<evidence type="ECO:0000313" key="15">
    <source>
        <dbReference type="EMBL" id="MBD8009250.1"/>
    </source>
</evidence>
<evidence type="ECO:0000256" key="2">
    <source>
        <dbReference type="ARBA" id="ARBA00004648"/>
    </source>
</evidence>
<accession>A0ABR8VWV6</accession>
<keyword evidence="8" id="KW-0735">Signal-anchor</keyword>
<evidence type="ECO:0000256" key="9">
    <source>
        <dbReference type="ARBA" id="ARBA00022989"/>
    </source>
</evidence>
<keyword evidence="6" id="KW-0479">Metal-binding</keyword>
<dbReference type="PANTHER" id="PTHR46025:SF3">
    <property type="entry name" value="XYLOSYLTRANSFERASE OXT"/>
    <property type="match status" value="1"/>
</dbReference>
<dbReference type="Proteomes" id="UP000621930">
    <property type="component" value="Unassembled WGS sequence"/>
</dbReference>
<dbReference type="Pfam" id="PF02485">
    <property type="entry name" value="Branch"/>
    <property type="match status" value="1"/>
</dbReference>
<gene>
    <name evidence="15" type="ORF">H9629_07835</name>
</gene>
<dbReference type="InterPro" id="IPR043538">
    <property type="entry name" value="XYLT"/>
</dbReference>
<keyword evidence="4" id="KW-0808">Transferase</keyword>
<evidence type="ECO:0000256" key="14">
    <source>
        <dbReference type="ARBA" id="ARBA00042865"/>
    </source>
</evidence>
<keyword evidence="10" id="KW-0333">Golgi apparatus</keyword>
<evidence type="ECO:0000256" key="8">
    <source>
        <dbReference type="ARBA" id="ARBA00022968"/>
    </source>
</evidence>